<reference evidence="2 3" key="1">
    <citation type="submission" date="2015-09" db="EMBL/GenBank/DDBJ databases">
        <authorList>
            <consortium name="Swine Surveillance"/>
        </authorList>
    </citation>
    <scope>NUCLEOTIDE SEQUENCE [LARGE SCALE GENOMIC DNA]</scope>
    <source>
        <strain evidence="2 3">CECT 7648</strain>
    </source>
</reference>
<protein>
    <recommendedName>
        <fullName evidence="4">DUF3072 domain-containing protein</fullName>
    </recommendedName>
</protein>
<evidence type="ECO:0000256" key="1">
    <source>
        <dbReference type="SAM" id="MobiDB-lite"/>
    </source>
</evidence>
<dbReference type="OrthoDB" id="7871968at2"/>
<dbReference type="AlphaFoldDB" id="A0A0P1GKH2"/>
<evidence type="ECO:0008006" key="4">
    <source>
        <dbReference type="Google" id="ProtNLM"/>
    </source>
</evidence>
<accession>A0A0P1GKH2</accession>
<keyword evidence="3" id="KW-1185">Reference proteome</keyword>
<feature type="compositionally biased region" description="Basic and acidic residues" evidence="1">
    <location>
        <begin position="1"/>
        <end position="29"/>
    </location>
</feature>
<evidence type="ECO:0000313" key="2">
    <source>
        <dbReference type="EMBL" id="CUH75210.1"/>
    </source>
</evidence>
<proteinExistence type="predicted"/>
<dbReference type="Proteomes" id="UP000054935">
    <property type="component" value="Unassembled WGS sequence"/>
</dbReference>
<gene>
    <name evidence="2" type="ORF">TRN7648_00323</name>
</gene>
<name>A0A0P1GKH2_9RHOB</name>
<sequence length="60" mass="6792">MTDKIDPAADLPPDPRDPMTPEQAERLRALSEPLDEPVPEDLTVREADRRIECLEDFATC</sequence>
<dbReference type="RefSeq" id="WP_058245888.1">
    <property type="nucleotide sequence ID" value="NZ_CYSE01000001.1"/>
</dbReference>
<organism evidence="2 3">
    <name type="scientific">Tropicibacter naphthalenivorans</name>
    <dbReference type="NCBI Taxonomy" id="441103"/>
    <lineage>
        <taxon>Bacteria</taxon>
        <taxon>Pseudomonadati</taxon>
        <taxon>Pseudomonadota</taxon>
        <taxon>Alphaproteobacteria</taxon>
        <taxon>Rhodobacterales</taxon>
        <taxon>Roseobacteraceae</taxon>
        <taxon>Tropicibacter</taxon>
    </lineage>
</organism>
<dbReference type="EMBL" id="CYSE01000001">
    <property type="protein sequence ID" value="CUH75210.1"/>
    <property type="molecule type" value="Genomic_DNA"/>
</dbReference>
<feature type="region of interest" description="Disordered" evidence="1">
    <location>
        <begin position="1"/>
        <end position="37"/>
    </location>
</feature>
<evidence type="ECO:0000313" key="3">
    <source>
        <dbReference type="Proteomes" id="UP000054935"/>
    </source>
</evidence>
<dbReference type="STRING" id="441103.TRN7648_00323"/>